<dbReference type="GO" id="GO:0004672">
    <property type="term" value="F:protein kinase activity"/>
    <property type="evidence" value="ECO:0007669"/>
    <property type="project" value="InterPro"/>
</dbReference>
<evidence type="ECO:0000259" key="1">
    <source>
        <dbReference type="Pfam" id="PF07714"/>
    </source>
</evidence>
<reference evidence="2" key="2">
    <citation type="submission" date="2020-11" db="EMBL/GenBank/DDBJ databases">
        <authorList>
            <person name="McCartney M.A."/>
            <person name="Auch B."/>
            <person name="Kono T."/>
            <person name="Mallez S."/>
            <person name="Becker A."/>
            <person name="Gohl D.M."/>
            <person name="Silverstein K.A.T."/>
            <person name="Koren S."/>
            <person name="Bechman K.B."/>
            <person name="Herman A."/>
            <person name="Abrahante J.E."/>
            <person name="Garbe J."/>
        </authorList>
    </citation>
    <scope>NUCLEOTIDE SEQUENCE</scope>
    <source>
        <strain evidence="2">Duluth1</strain>
        <tissue evidence="2">Whole animal</tissue>
    </source>
</reference>
<dbReference type="EMBL" id="JAIWYP010000006">
    <property type="protein sequence ID" value="KAH3805975.1"/>
    <property type="molecule type" value="Genomic_DNA"/>
</dbReference>
<name>A0A9D4FVW2_DREPO</name>
<dbReference type="Pfam" id="PF07714">
    <property type="entry name" value="PK_Tyr_Ser-Thr"/>
    <property type="match status" value="1"/>
</dbReference>
<evidence type="ECO:0000313" key="3">
    <source>
        <dbReference type="Proteomes" id="UP000828390"/>
    </source>
</evidence>
<dbReference type="Proteomes" id="UP000828390">
    <property type="component" value="Unassembled WGS sequence"/>
</dbReference>
<reference evidence="2" key="1">
    <citation type="journal article" date="2019" name="bioRxiv">
        <title>The Genome of the Zebra Mussel, Dreissena polymorpha: A Resource for Invasive Species Research.</title>
        <authorList>
            <person name="McCartney M.A."/>
            <person name="Auch B."/>
            <person name="Kono T."/>
            <person name="Mallez S."/>
            <person name="Zhang Y."/>
            <person name="Obille A."/>
            <person name="Becker A."/>
            <person name="Abrahante J.E."/>
            <person name="Garbe J."/>
            <person name="Badalamenti J.P."/>
            <person name="Herman A."/>
            <person name="Mangelson H."/>
            <person name="Liachko I."/>
            <person name="Sullivan S."/>
            <person name="Sone E.D."/>
            <person name="Koren S."/>
            <person name="Silverstein K.A.T."/>
            <person name="Beckman K.B."/>
            <person name="Gohl D.M."/>
        </authorList>
    </citation>
    <scope>NUCLEOTIDE SEQUENCE</scope>
    <source>
        <strain evidence="2">Duluth1</strain>
        <tissue evidence="2">Whole animal</tissue>
    </source>
</reference>
<sequence length="70" mass="8107">MSGHEVLNRVEKGLRIPRPTGGPVHCPDIYYEHMFKCWNRSPETRPTFVSLQDFFNNYMVSAEGEFKAMG</sequence>
<dbReference type="AlphaFoldDB" id="A0A9D4FVW2"/>
<keyword evidence="3" id="KW-1185">Reference proteome</keyword>
<feature type="domain" description="Serine-threonine/tyrosine-protein kinase catalytic" evidence="1">
    <location>
        <begin position="1"/>
        <end position="53"/>
    </location>
</feature>
<accession>A0A9D4FVW2</accession>
<proteinExistence type="predicted"/>
<dbReference type="InterPro" id="IPR011009">
    <property type="entry name" value="Kinase-like_dom_sf"/>
</dbReference>
<dbReference type="Gene3D" id="1.10.510.10">
    <property type="entry name" value="Transferase(Phosphotransferase) domain 1"/>
    <property type="match status" value="1"/>
</dbReference>
<dbReference type="InterPro" id="IPR001245">
    <property type="entry name" value="Ser-Thr/Tyr_kinase_cat_dom"/>
</dbReference>
<gene>
    <name evidence="2" type="ORF">DPMN_134285</name>
</gene>
<organism evidence="2 3">
    <name type="scientific">Dreissena polymorpha</name>
    <name type="common">Zebra mussel</name>
    <name type="synonym">Mytilus polymorpha</name>
    <dbReference type="NCBI Taxonomy" id="45954"/>
    <lineage>
        <taxon>Eukaryota</taxon>
        <taxon>Metazoa</taxon>
        <taxon>Spiralia</taxon>
        <taxon>Lophotrochozoa</taxon>
        <taxon>Mollusca</taxon>
        <taxon>Bivalvia</taxon>
        <taxon>Autobranchia</taxon>
        <taxon>Heteroconchia</taxon>
        <taxon>Euheterodonta</taxon>
        <taxon>Imparidentia</taxon>
        <taxon>Neoheterodontei</taxon>
        <taxon>Myida</taxon>
        <taxon>Dreissenoidea</taxon>
        <taxon>Dreissenidae</taxon>
        <taxon>Dreissena</taxon>
    </lineage>
</organism>
<evidence type="ECO:0000313" key="2">
    <source>
        <dbReference type="EMBL" id="KAH3805975.1"/>
    </source>
</evidence>
<comment type="caution">
    <text evidence="2">The sequence shown here is derived from an EMBL/GenBank/DDBJ whole genome shotgun (WGS) entry which is preliminary data.</text>
</comment>
<dbReference type="SUPFAM" id="SSF56112">
    <property type="entry name" value="Protein kinase-like (PK-like)"/>
    <property type="match status" value="1"/>
</dbReference>
<protein>
    <recommendedName>
        <fullName evidence="1">Serine-threonine/tyrosine-protein kinase catalytic domain-containing protein</fullName>
    </recommendedName>
</protein>